<feature type="domain" description="N-(5'phosphoribosyl) anthranilate isomerase (PRAI)" evidence="9">
    <location>
        <begin position="45"/>
        <end position="232"/>
    </location>
</feature>
<keyword evidence="11" id="KW-1185">Reference proteome</keyword>
<reference evidence="10" key="2">
    <citation type="submission" date="2021-01" db="EMBL/GenBank/DDBJ databases">
        <authorList>
            <person name="Schikora-Tamarit M.A."/>
        </authorList>
    </citation>
    <scope>NUCLEOTIDE SEQUENCE</scope>
    <source>
        <strain evidence="10">CBS2887</strain>
    </source>
</reference>
<dbReference type="CDD" id="cd00405">
    <property type="entry name" value="PRAI"/>
    <property type="match status" value="1"/>
</dbReference>
<dbReference type="PANTHER" id="PTHR42894:SF1">
    <property type="entry name" value="N-(5'-PHOSPHORIBOSYL)ANTHRANILATE ISOMERASE"/>
    <property type="match status" value="1"/>
</dbReference>
<evidence type="ECO:0000256" key="7">
    <source>
        <dbReference type="ARBA" id="ARBA00023141"/>
    </source>
</evidence>
<evidence type="ECO:0000256" key="1">
    <source>
        <dbReference type="ARBA" id="ARBA00004664"/>
    </source>
</evidence>
<evidence type="ECO:0000256" key="6">
    <source>
        <dbReference type="ARBA" id="ARBA00022822"/>
    </source>
</evidence>
<evidence type="ECO:0000259" key="9">
    <source>
        <dbReference type="Pfam" id="PF00697"/>
    </source>
</evidence>
<accession>A0A9P8PXY7</accession>
<dbReference type="EC" id="5.3.1.24" evidence="3"/>
<name>A0A9P8PXY7_WICPI</name>
<dbReference type="Pfam" id="PF00697">
    <property type="entry name" value="PRAI"/>
    <property type="match status" value="1"/>
</dbReference>
<dbReference type="EMBL" id="JAEUBG010004737">
    <property type="protein sequence ID" value="KAH3680381.1"/>
    <property type="molecule type" value="Genomic_DNA"/>
</dbReference>
<evidence type="ECO:0000313" key="10">
    <source>
        <dbReference type="EMBL" id="KAH3680381.1"/>
    </source>
</evidence>
<dbReference type="OrthoDB" id="524799at2759"/>
<dbReference type="Gene3D" id="3.20.20.70">
    <property type="entry name" value="Aldolase class I"/>
    <property type="match status" value="1"/>
</dbReference>
<dbReference type="InterPro" id="IPR044643">
    <property type="entry name" value="TrpF_fam"/>
</dbReference>
<evidence type="ECO:0000256" key="8">
    <source>
        <dbReference type="ARBA" id="ARBA00023235"/>
    </source>
</evidence>
<keyword evidence="7" id="KW-0057">Aromatic amino acid biosynthesis</keyword>
<protein>
    <recommendedName>
        <fullName evidence="4">N-(5'-phosphoribosyl)anthranilate isomerase</fullName>
        <ecNumber evidence="3">5.3.1.24</ecNumber>
    </recommendedName>
</protein>
<proteinExistence type="inferred from homology"/>
<evidence type="ECO:0000256" key="4">
    <source>
        <dbReference type="ARBA" id="ARBA00022272"/>
    </source>
</evidence>
<dbReference type="GO" id="GO:0000162">
    <property type="term" value="P:L-tryptophan biosynthetic process"/>
    <property type="evidence" value="ECO:0007669"/>
    <property type="project" value="UniProtKB-KW"/>
</dbReference>
<evidence type="ECO:0000313" key="11">
    <source>
        <dbReference type="Proteomes" id="UP000774326"/>
    </source>
</evidence>
<dbReference type="GO" id="GO:0004640">
    <property type="term" value="F:phosphoribosylanthranilate isomerase activity"/>
    <property type="evidence" value="ECO:0007669"/>
    <property type="project" value="UniProtKB-EC"/>
</dbReference>
<sequence length="236" mass="26193">MSLVKICGLRDPLSAETALTNGADLLGMILVPNRSRTIDSLEANKIYDLVQQSRRGKKTIEEIYESSRYGNDNEKVIREIKENGPFLVGVFQNQTIEQINDICKVVNFDIVQLHGQEPRKEFIDALEKPVITRYTLSDSDINQLVTEETQDNKKQILTLFDSAVGGEGSVIDWTQIAKLPLIKTEVILAGGLTPENVKEAMKLNNVCGVDVSSGVETSKVKDQSKIKAFIENARAV</sequence>
<organism evidence="10 11">
    <name type="scientific">Wickerhamomyces pijperi</name>
    <name type="common">Yeast</name>
    <name type="synonym">Pichia pijperi</name>
    <dbReference type="NCBI Taxonomy" id="599730"/>
    <lineage>
        <taxon>Eukaryota</taxon>
        <taxon>Fungi</taxon>
        <taxon>Dikarya</taxon>
        <taxon>Ascomycota</taxon>
        <taxon>Saccharomycotina</taxon>
        <taxon>Saccharomycetes</taxon>
        <taxon>Phaffomycetales</taxon>
        <taxon>Wickerhamomycetaceae</taxon>
        <taxon>Wickerhamomyces</taxon>
    </lineage>
</organism>
<comment type="pathway">
    <text evidence="1">Amino-acid biosynthesis; L-tryptophan biosynthesis; L-tryptophan from chorismate: step 3/5.</text>
</comment>
<dbReference type="InterPro" id="IPR001240">
    <property type="entry name" value="PRAI_dom"/>
</dbReference>
<keyword evidence="5" id="KW-0028">Amino-acid biosynthesis</keyword>
<comment type="similarity">
    <text evidence="2">Belongs to the TrpF family.</text>
</comment>
<dbReference type="PANTHER" id="PTHR42894">
    <property type="entry name" value="N-(5'-PHOSPHORIBOSYL)ANTHRANILATE ISOMERASE"/>
    <property type="match status" value="1"/>
</dbReference>
<dbReference type="HAMAP" id="MF_00135">
    <property type="entry name" value="PRAI"/>
    <property type="match status" value="1"/>
</dbReference>
<dbReference type="SUPFAM" id="SSF51366">
    <property type="entry name" value="Ribulose-phoshate binding barrel"/>
    <property type="match status" value="1"/>
</dbReference>
<dbReference type="InterPro" id="IPR011060">
    <property type="entry name" value="RibuloseP-bd_barrel"/>
</dbReference>
<comment type="caution">
    <text evidence="10">The sequence shown here is derived from an EMBL/GenBank/DDBJ whole genome shotgun (WGS) entry which is preliminary data.</text>
</comment>
<dbReference type="Proteomes" id="UP000774326">
    <property type="component" value="Unassembled WGS sequence"/>
</dbReference>
<evidence type="ECO:0000256" key="5">
    <source>
        <dbReference type="ARBA" id="ARBA00022605"/>
    </source>
</evidence>
<gene>
    <name evidence="10" type="ORF">WICPIJ_008297</name>
</gene>
<dbReference type="AlphaFoldDB" id="A0A9P8PXY7"/>
<keyword evidence="8" id="KW-0413">Isomerase</keyword>
<evidence type="ECO:0000256" key="3">
    <source>
        <dbReference type="ARBA" id="ARBA00012572"/>
    </source>
</evidence>
<reference evidence="10" key="1">
    <citation type="journal article" date="2021" name="Open Biol.">
        <title>Shared evolutionary footprints suggest mitochondrial oxidative damage underlies multiple complex I losses in fungi.</title>
        <authorList>
            <person name="Schikora-Tamarit M.A."/>
            <person name="Marcet-Houben M."/>
            <person name="Nosek J."/>
            <person name="Gabaldon T."/>
        </authorList>
    </citation>
    <scope>NUCLEOTIDE SEQUENCE</scope>
    <source>
        <strain evidence="10">CBS2887</strain>
    </source>
</reference>
<keyword evidence="6" id="KW-0822">Tryptophan biosynthesis</keyword>
<dbReference type="InterPro" id="IPR013785">
    <property type="entry name" value="Aldolase_TIM"/>
</dbReference>
<evidence type="ECO:0000256" key="2">
    <source>
        <dbReference type="ARBA" id="ARBA00007571"/>
    </source>
</evidence>